<evidence type="ECO:0000256" key="1">
    <source>
        <dbReference type="ARBA" id="ARBA00003035"/>
    </source>
</evidence>
<feature type="compositionally biased region" description="Basic and acidic residues" evidence="8">
    <location>
        <begin position="1"/>
        <end position="10"/>
    </location>
</feature>
<dbReference type="GO" id="GO:0030687">
    <property type="term" value="C:preribosome, large subunit precursor"/>
    <property type="evidence" value="ECO:0007669"/>
    <property type="project" value="TreeGrafter"/>
</dbReference>
<proteinExistence type="inferred from homology"/>
<feature type="compositionally biased region" description="Polar residues" evidence="8">
    <location>
        <begin position="45"/>
        <end position="60"/>
    </location>
</feature>
<keyword evidence="11" id="KW-1185">Reference proteome</keyword>
<dbReference type="InParanoid" id="A0A164ZC06"/>
<dbReference type="OMA" id="QGESMFS"/>
<dbReference type="STRING" id="1328760.A0A164ZC06"/>
<dbReference type="PANTHER" id="PTHR28127:SF1">
    <property type="entry name" value="RIBOSOME ASSEMBLY PROTEIN 3"/>
    <property type="match status" value="1"/>
</dbReference>
<accession>A0A164ZC06</accession>
<sequence>MARDKAEGKDRKVRRQRKRKARTEVASSSSDSEESNRAASPTPPTGQTANPSLPDGSTQEEIQHDVEPVPSRITEADPNNLTADFEAYYLRRIATEFAEDLNKIRTADDFDDDSLPILLSALKQGTGIFSTSERQTVLRAGKRNAAGANSTPAPNISPSARHLMWNNWKAAILRTQGHVAV</sequence>
<evidence type="ECO:0000256" key="8">
    <source>
        <dbReference type="SAM" id="MobiDB-lite"/>
    </source>
</evidence>
<dbReference type="InterPro" id="IPR051898">
    <property type="entry name" value="Ribosome_Assembly_3"/>
</dbReference>
<evidence type="ECO:0000256" key="2">
    <source>
        <dbReference type="ARBA" id="ARBA00004604"/>
    </source>
</evidence>
<dbReference type="GO" id="GO:0005730">
    <property type="term" value="C:nucleolus"/>
    <property type="evidence" value="ECO:0007669"/>
    <property type="project" value="UniProtKB-SubCell"/>
</dbReference>
<protein>
    <recommendedName>
        <fullName evidence="4">Ribosome assembly protein 3</fullName>
    </recommendedName>
</protein>
<comment type="function">
    <text evidence="1">Required for efficient biogenesis of the 60S ribosomal subunit.</text>
</comment>
<gene>
    <name evidence="10" type="ORF">L228DRAFT_286402</name>
</gene>
<evidence type="ECO:0000313" key="11">
    <source>
        <dbReference type="Proteomes" id="UP000076632"/>
    </source>
</evidence>
<evidence type="ECO:0000256" key="6">
    <source>
        <dbReference type="ARBA" id="ARBA00023242"/>
    </source>
</evidence>
<dbReference type="PANTHER" id="PTHR28127">
    <property type="entry name" value="RIBOSOME ASSEMBLY PROTEIN 3"/>
    <property type="match status" value="1"/>
</dbReference>
<comment type="similarity">
    <text evidence="3">Belongs to the RSA3 family.</text>
</comment>
<comment type="subcellular location">
    <subcellularLocation>
        <location evidence="2">Nucleus</location>
        <location evidence="2">Nucleolus</location>
    </subcellularLocation>
</comment>
<dbReference type="AlphaFoldDB" id="A0A164ZC06"/>
<organism evidence="10 11">
    <name type="scientific">Xylona heveae (strain CBS 132557 / TC161)</name>
    <dbReference type="NCBI Taxonomy" id="1328760"/>
    <lineage>
        <taxon>Eukaryota</taxon>
        <taxon>Fungi</taxon>
        <taxon>Dikarya</taxon>
        <taxon>Ascomycota</taxon>
        <taxon>Pezizomycotina</taxon>
        <taxon>Xylonomycetes</taxon>
        <taxon>Xylonales</taxon>
        <taxon>Xylonaceae</taxon>
        <taxon>Xylona</taxon>
    </lineage>
</organism>
<keyword evidence="5" id="KW-0690">Ribosome biogenesis</keyword>
<feature type="region of interest" description="Disordered" evidence="8">
    <location>
        <begin position="1"/>
        <end position="78"/>
    </location>
</feature>
<keyword evidence="6" id="KW-0539">Nucleus</keyword>
<reference evidence="10 11" key="1">
    <citation type="journal article" date="2016" name="Fungal Biol.">
        <title>The genome of Xylona heveae provides a window into fungal endophytism.</title>
        <authorList>
            <person name="Gazis R."/>
            <person name="Kuo A."/>
            <person name="Riley R."/>
            <person name="LaButti K."/>
            <person name="Lipzen A."/>
            <person name="Lin J."/>
            <person name="Amirebrahimi M."/>
            <person name="Hesse C.N."/>
            <person name="Spatafora J.W."/>
            <person name="Henrissat B."/>
            <person name="Hainaut M."/>
            <person name="Grigoriev I.V."/>
            <person name="Hibbett D.S."/>
        </authorList>
    </citation>
    <scope>NUCLEOTIDE SEQUENCE [LARGE SCALE GENOMIC DNA]</scope>
    <source>
        <strain evidence="10 11">TC161</strain>
    </source>
</reference>
<dbReference type="GeneID" id="28901577"/>
<evidence type="ECO:0000256" key="3">
    <source>
        <dbReference type="ARBA" id="ARBA00006256"/>
    </source>
</evidence>
<evidence type="ECO:0000256" key="5">
    <source>
        <dbReference type="ARBA" id="ARBA00022517"/>
    </source>
</evidence>
<evidence type="ECO:0000256" key="7">
    <source>
        <dbReference type="ARBA" id="ARBA00023274"/>
    </source>
</evidence>
<dbReference type="Proteomes" id="UP000076632">
    <property type="component" value="Unassembled WGS sequence"/>
</dbReference>
<name>A0A164ZC06_XYLHT</name>
<dbReference type="Pfam" id="PF14615">
    <property type="entry name" value="Rsa3"/>
    <property type="match status" value="1"/>
</dbReference>
<dbReference type="OrthoDB" id="69550at2759"/>
<evidence type="ECO:0000313" key="10">
    <source>
        <dbReference type="EMBL" id="KZF18915.1"/>
    </source>
</evidence>
<dbReference type="InterPro" id="IPR028217">
    <property type="entry name" value="Rsa3_C"/>
</dbReference>
<feature type="domain" description="Ribosome-assembly protein 3 C-terminal" evidence="9">
    <location>
        <begin position="85"/>
        <end position="130"/>
    </location>
</feature>
<dbReference type="GO" id="GO:0000027">
    <property type="term" value="P:ribosomal large subunit assembly"/>
    <property type="evidence" value="ECO:0007669"/>
    <property type="project" value="TreeGrafter"/>
</dbReference>
<evidence type="ECO:0000259" key="9">
    <source>
        <dbReference type="Pfam" id="PF14615"/>
    </source>
</evidence>
<dbReference type="EMBL" id="KV407469">
    <property type="protein sequence ID" value="KZF18915.1"/>
    <property type="molecule type" value="Genomic_DNA"/>
</dbReference>
<evidence type="ECO:0000256" key="4">
    <source>
        <dbReference type="ARBA" id="ARBA00015339"/>
    </source>
</evidence>
<dbReference type="RefSeq" id="XP_018184470.1">
    <property type="nucleotide sequence ID" value="XM_018336440.1"/>
</dbReference>
<feature type="compositionally biased region" description="Basic residues" evidence="8">
    <location>
        <begin position="11"/>
        <end position="21"/>
    </location>
</feature>
<keyword evidence="7" id="KW-0687">Ribonucleoprotein</keyword>